<evidence type="ECO:0000313" key="1">
    <source>
        <dbReference type="EMBL" id="ALF18690.1"/>
    </source>
</evidence>
<gene>
    <name evidence="1" type="ORF">RN98_11135</name>
</gene>
<dbReference type="Proteomes" id="UP000063147">
    <property type="component" value="Chromosome"/>
</dbReference>
<dbReference type="AlphaFoldDB" id="A0A0M4SRH3"/>
<accession>A0A0M4SRH3</accession>
<name>A0A0M4SRH3_9FUSO</name>
<dbReference type="PATRIC" id="fig|76859.3.peg.2250"/>
<protein>
    <submittedName>
        <fullName evidence="1">Uncharacterized protein</fullName>
    </submittedName>
</protein>
<proteinExistence type="predicted"/>
<reference evidence="1 2" key="1">
    <citation type="submission" date="2015-09" db="EMBL/GenBank/DDBJ databases">
        <authorList>
            <person name="Jackson K.R."/>
            <person name="Lunt B.L."/>
            <person name="Fisher J.N.B."/>
            <person name="Gardner A.V."/>
            <person name="Bailey M.E."/>
            <person name="Deus L.M."/>
            <person name="Earl A.S."/>
            <person name="Gibby P.D."/>
            <person name="Hartmann K.A."/>
            <person name="Liu J.E."/>
            <person name="Manci A.M."/>
            <person name="Nielsen D.A."/>
            <person name="Solomon M.B."/>
            <person name="Breakwell D.P."/>
            <person name="Burnett S.H."/>
            <person name="Grose J.H."/>
        </authorList>
    </citation>
    <scope>NUCLEOTIDE SEQUENCE [LARGE SCALE GENOMIC DNA]</scope>
    <source>
        <strain evidence="1 2">KCOM 1279</strain>
    </source>
</reference>
<dbReference type="EMBL" id="CP012713">
    <property type="protein sequence ID" value="ALF18690.1"/>
    <property type="molecule type" value="Genomic_DNA"/>
</dbReference>
<evidence type="ECO:0000313" key="2">
    <source>
        <dbReference type="Proteomes" id="UP000063147"/>
    </source>
</evidence>
<sequence length="63" mass="7626">MDFSFLKCPFEEACKRLYIIFRVTISSVEGYFLEENRLFYCEFYLKNIVILEKVNQLKILIGF</sequence>
<organism evidence="1">
    <name type="scientific">Fusobacterium animalis</name>
    <dbReference type="NCBI Taxonomy" id="76859"/>
    <lineage>
        <taxon>Bacteria</taxon>
        <taxon>Fusobacteriati</taxon>
        <taxon>Fusobacteriota</taxon>
        <taxon>Fusobacteriia</taxon>
        <taxon>Fusobacteriales</taxon>
        <taxon>Fusobacteriaceae</taxon>
        <taxon>Fusobacterium</taxon>
    </lineage>
</organism>